<proteinExistence type="predicted"/>
<reference evidence="1" key="1">
    <citation type="submission" date="2023-01" db="EMBL/GenBank/DDBJ databases">
        <title>Comparative Genomic Analysis of the Clinically-Derived Winkia Strain NY0527 Provides Evidence into the Taxonomic Reassignment of Winkia neuii and Characterizes Their Virulence Traits.</title>
        <authorList>
            <person name="Cai X."/>
            <person name="Peng Y."/>
            <person name="Li M."/>
            <person name="Qiu Y."/>
            <person name="Wang Y."/>
            <person name="Xu L."/>
            <person name="Hou Q."/>
        </authorList>
    </citation>
    <scope>NUCLEOTIDE SEQUENCE</scope>
    <source>
        <strain evidence="1">NY0527</strain>
    </source>
</reference>
<dbReference type="KEGG" id="wne:PIG85_04055"/>
<dbReference type="EMBL" id="CP116394">
    <property type="protein sequence ID" value="WCE46830.1"/>
    <property type="molecule type" value="Genomic_DNA"/>
</dbReference>
<evidence type="ECO:0000313" key="2">
    <source>
        <dbReference type="Proteomes" id="UP001211044"/>
    </source>
</evidence>
<accession>A0AB38XR67</accession>
<evidence type="ECO:0000313" key="1">
    <source>
        <dbReference type="EMBL" id="WCE46830.1"/>
    </source>
</evidence>
<dbReference type="Proteomes" id="UP001211044">
    <property type="component" value="Chromosome"/>
</dbReference>
<name>A0AB38XR67_9ACTO</name>
<organism evidence="1 2">
    <name type="scientific">Winkia neuii subsp. anitrata</name>
    <dbReference type="NCBI Taxonomy" id="29318"/>
    <lineage>
        <taxon>Bacteria</taxon>
        <taxon>Bacillati</taxon>
        <taxon>Actinomycetota</taxon>
        <taxon>Actinomycetes</taxon>
        <taxon>Actinomycetales</taxon>
        <taxon>Actinomycetaceae</taxon>
        <taxon>Winkia</taxon>
    </lineage>
</organism>
<gene>
    <name evidence="1" type="ORF">PIG85_04055</name>
</gene>
<protein>
    <submittedName>
        <fullName evidence="1">Uncharacterized protein</fullName>
    </submittedName>
</protein>
<dbReference type="AlphaFoldDB" id="A0AB38XR67"/>
<dbReference type="RefSeq" id="WP_048707103.1">
    <property type="nucleotide sequence ID" value="NZ_CP116394.1"/>
</dbReference>
<sequence>MIRDTHPLFRCGEQLYGAADLRELPNGALLLGVREGGSVEHLMKCLCADGWITSGKLGHSTSAEIAEGFVALFLLECANARPATETALAKLDRLEAHARLGDPQTSHEAARAVAAREVARKVLAIFANQDAPISDEQLTACYADAYDAPAVSSSYRSRRSELANIGLVEKAGRGKNKAGRRVRLWQISEKGREVYELIRRAQA</sequence>